<accession>A0A0J1B482</accession>
<sequence>MGNCNDNDTIIVNAKNYLKRKLDDTTGLVPIVNAEEPFGIVHDWRNRYINCHQKVASSSRTSFGVPFGGIGKFNCRIRVKINLHRGQRFVQTTGRESLTSFQFRQFQCQSHCCGGRSQQATQVKDVVDGRREPTRPSRRSVEDGRRSAVA</sequence>
<reference evidence="2" key="1">
    <citation type="submission" date="2015-05" db="EMBL/GenBank/DDBJ databases">
        <title>Permanent draft genome of Rhodopirellula islandicus K833.</title>
        <authorList>
            <person name="Kizina J."/>
            <person name="Richter M."/>
            <person name="Glockner F.O."/>
            <person name="Harder J."/>
        </authorList>
    </citation>
    <scope>NUCLEOTIDE SEQUENCE [LARGE SCALE GENOMIC DNA]</scope>
    <source>
        <strain evidence="2">K833</strain>
    </source>
</reference>
<keyword evidence="3" id="KW-1185">Reference proteome</keyword>
<proteinExistence type="predicted"/>
<organism evidence="2 3">
    <name type="scientific">Rhodopirellula islandica</name>
    <dbReference type="NCBI Taxonomy" id="595434"/>
    <lineage>
        <taxon>Bacteria</taxon>
        <taxon>Pseudomonadati</taxon>
        <taxon>Planctomycetota</taxon>
        <taxon>Planctomycetia</taxon>
        <taxon>Pirellulales</taxon>
        <taxon>Pirellulaceae</taxon>
        <taxon>Rhodopirellula</taxon>
    </lineage>
</organism>
<dbReference type="AlphaFoldDB" id="A0A0J1B482"/>
<evidence type="ECO:0000313" key="2">
    <source>
        <dbReference type="EMBL" id="KLU01403.1"/>
    </source>
</evidence>
<gene>
    <name evidence="2" type="ORF">RISK_006559</name>
</gene>
<dbReference type="PATRIC" id="fig|595434.4.peg.6240"/>
<feature type="region of interest" description="Disordered" evidence="1">
    <location>
        <begin position="126"/>
        <end position="150"/>
    </location>
</feature>
<evidence type="ECO:0000313" key="3">
    <source>
        <dbReference type="Proteomes" id="UP000036367"/>
    </source>
</evidence>
<name>A0A0J1B482_RHOIS</name>
<evidence type="ECO:0000256" key="1">
    <source>
        <dbReference type="SAM" id="MobiDB-lite"/>
    </source>
</evidence>
<dbReference type="EMBL" id="LECT01000054">
    <property type="protein sequence ID" value="KLU01403.1"/>
    <property type="molecule type" value="Genomic_DNA"/>
</dbReference>
<protein>
    <submittedName>
        <fullName evidence="2">Uncharacterized protein</fullName>
    </submittedName>
</protein>
<dbReference type="Proteomes" id="UP000036367">
    <property type="component" value="Unassembled WGS sequence"/>
</dbReference>
<comment type="caution">
    <text evidence="2">The sequence shown here is derived from an EMBL/GenBank/DDBJ whole genome shotgun (WGS) entry which is preliminary data.</text>
</comment>